<evidence type="ECO:0000256" key="1">
    <source>
        <dbReference type="SAM" id="Phobius"/>
    </source>
</evidence>
<evidence type="ECO:0000313" key="3">
    <source>
        <dbReference type="Proteomes" id="UP000326198"/>
    </source>
</evidence>
<keyword evidence="1" id="KW-0812">Transmembrane</keyword>
<reference evidence="2 3" key="1">
    <citation type="submission" date="2019-04" db="EMBL/GenBank/DDBJ databases">
        <title>Friends and foes A comparative genomics studyof 23 Aspergillus species from section Flavi.</title>
        <authorList>
            <consortium name="DOE Joint Genome Institute"/>
            <person name="Kjaerbolling I."/>
            <person name="Vesth T."/>
            <person name="Frisvad J.C."/>
            <person name="Nybo J.L."/>
            <person name="Theobald S."/>
            <person name="Kildgaard S."/>
            <person name="Isbrandt T."/>
            <person name="Kuo A."/>
            <person name="Sato A."/>
            <person name="Lyhne E.K."/>
            <person name="Kogle M.E."/>
            <person name="Wiebenga A."/>
            <person name="Kun R.S."/>
            <person name="Lubbers R.J."/>
            <person name="Makela M.R."/>
            <person name="Barry K."/>
            <person name="Chovatia M."/>
            <person name="Clum A."/>
            <person name="Daum C."/>
            <person name="Haridas S."/>
            <person name="He G."/>
            <person name="LaButti K."/>
            <person name="Lipzen A."/>
            <person name="Mondo S."/>
            <person name="Riley R."/>
            <person name="Salamov A."/>
            <person name="Simmons B.A."/>
            <person name="Magnuson J.K."/>
            <person name="Henrissat B."/>
            <person name="Mortensen U.H."/>
            <person name="Larsen T.O."/>
            <person name="Devries R.P."/>
            <person name="Grigoriev I.V."/>
            <person name="Machida M."/>
            <person name="Baker S.E."/>
            <person name="Andersen M.R."/>
        </authorList>
    </citation>
    <scope>NUCLEOTIDE SEQUENCE [LARGE SCALE GENOMIC DNA]</scope>
    <source>
        <strain evidence="2 3">IBT 29228</strain>
    </source>
</reference>
<proteinExistence type="predicted"/>
<protein>
    <submittedName>
        <fullName evidence="2">Uncharacterized protein</fullName>
    </submittedName>
</protein>
<name>A0A5N7B1V9_9EURO</name>
<dbReference type="Proteomes" id="UP000326198">
    <property type="component" value="Unassembled WGS sequence"/>
</dbReference>
<dbReference type="AlphaFoldDB" id="A0A5N7B1V9"/>
<feature type="transmembrane region" description="Helical" evidence="1">
    <location>
        <begin position="6"/>
        <end position="23"/>
    </location>
</feature>
<accession>A0A5N7B1V9</accession>
<evidence type="ECO:0000313" key="2">
    <source>
        <dbReference type="EMBL" id="KAE8375993.1"/>
    </source>
</evidence>
<dbReference type="EMBL" id="ML736249">
    <property type="protein sequence ID" value="KAE8375993.1"/>
    <property type="molecule type" value="Genomic_DNA"/>
</dbReference>
<keyword evidence="1" id="KW-1133">Transmembrane helix</keyword>
<organism evidence="2 3">
    <name type="scientific">Aspergillus bertholletiae</name>
    <dbReference type="NCBI Taxonomy" id="1226010"/>
    <lineage>
        <taxon>Eukaryota</taxon>
        <taxon>Fungi</taxon>
        <taxon>Dikarya</taxon>
        <taxon>Ascomycota</taxon>
        <taxon>Pezizomycotina</taxon>
        <taxon>Eurotiomycetes</taxon>
        <taxon>Eurotiomycetidae</taxon>
        <taxon>Eurotiales</taxon>
        <taxon>Aspergillaceae</taxon>
        <taxon>Aspergillus</taxon>
        <taxon>Aspergillus subgen. Circumdati</taxon>
    </lineage>
</organism>
<keyword evidence="3" id="KW-1185">Reference proteome</keyword>
<sequence>MNREPGIIILLLVLSSLFPMMVGNRDNHERLTPYWEMRNETERPHFNVYITLSNQTNKRTKLNRSLG</sequence>
<keyword evidence="1" id="KW-0472">Membrane</keyword>
<gene>
    <name evidence="2" type="ORF">BDV26DRAFT_266574</name>
</gene>